<evidence type="ECO:0008006" key="4">
    <source>
        <dbReference type="Google" id="ProtNLM"/>
    </source>
</evidence>
<accession>A0ABW5JCZ5</accession>
<comment type="caution">
    <text evidence="2">The sequence shown here is derived from an EMBL/GenBank/DDBJ whole genome shotgun (WGS) entry which is preliminary data.</text>
</comment>
<feature type="signal peptide" evidence="1">
    <location>
        <begin position="1"/>
        <end position="22"/>
    </location>
</feature>
<dbReference type="SUPFAM" id="SSF48452">
    <property type="entry name" value="TPR-like"/>
    <property type="match status" value="1"/>
</dbReference>
<name>A0ABW5JCZ5_9BACT</name>
<protein>
    <recommendedName>
        <fullName evidence="4">Tetratricopeptide repeat protein</fullName>
    </recommendedName>
</protein>
<keyword evidence="3" id="KW-1185">Reference proteome</keyword>
<evidence type="ECO:0000313" key="3">
    <source>
        <dbReference type="Proteomes" id="UP001597510"/>
    </source>
</evidence>
<dbReference type="Gene3D" id="1.25.40.10">
    <property type="entry name" value="Tetratricopeptide repeat domain"/>
    <property type="match status" value="1"/>
</dbReference>
<evidence type="ECO:0000256" key="1">
    <source>
        <dbReference type="SAM" id="SignalP"/>
    </source>
</evidence>
<dbReference type="Proteomes" id="UP001597510">
    <property type="component" value="Unassembled WGS sequence"/>
</dbReference>
<organism evidence="2 3">
    <name type="scientific">Emticicia soli</name>
    <dbReference type="NCBI Taxonomy" id="2027878"/>
    <lineage>
        <taxon>Bacteria</taxon>
        <taxon>Pseudomonadati</taxon>
        <taxon>Bacteroidota</taxon>
        <taxon>Cytophagia</taxon>
        <taxon>Cytophagales</taxon>
        <taxon>Leadbetterellaceae</taxon>
        <taxon>Emticicia</taxon>
    </lineage>
</organism>
<feature type="chain" id="PRO_5047109256" description="Tetratricopeptide repeat protein" evidence="1">
    <location>
        <begin position="23"/>
        <end position="283"/>
    </location>
</feature>
<gene>
    <name evidence="2" type="ORF">ACFSR2_21335</name>
</gene>
<proteinExistence type="predicted"/>
<sequence>MKSTIIKYFIILFLAFPFLAHSQDLAETFAFANELFEKKDYQGAANTYRRVIFFDKAEEYRKRCYKNIADCLYATQSYEEAADYYELAFYQQKTDSTKAEVLFRKLSCFLILGNFEYAEIELVNIPDNLTPEQQRRKTFYSALLHFSTEKYEESKKEFLALVDSKNLEAKQNIEELFVKNDKISRLSPKKARILSTILPGLGQFYAGDVKNGLNSLLLTGGIVTWGILAAISSSSPLDIFITMVPWFQRYYMGGYKKAEVIAENQKKKRRSKVYNQILDQVAN</sequence>
<reference evidence="3" key="1">
    <citation type="journal article" date="2019" name="Int. J. Syst. Evol. Microbiol.">
        <title>The Global Catalogue of Microorganisms (GCM) 10K type strain sequencing project: providing services to taxonomists for standard genome sequencing and annotation.</title>
        <authorList>
            <consortium name="The Broad Institute Genomics Platform"/>
            <consortium name="The Broad Institute Genome Sequencing Center for Infectious Disease"/>
            <person name="Wu L."/>
            <person name="Ma J."/>
        </authorList>
    </citation>
    <scope>NUCLEOTIDE SEQUENCE [LARGE SCALE GENOMIC DNA]</scope>
    <source>
        <strain evidence="3">KCTC 52344</strain>
    </source>
</reference>
<dbReference type="EMBL" id="JBHULC010000038">
    <property type="protein sequence ID" value="MFD2523455.1"/>
    <property type="molecule type" value="Genomic_DNA"/>
</dbReference>
<dbReference type="InterPro" id="IPR011990">
    <property type="entry name" value="TPR-like_helical_dom_sf"/>
</dbReference>
<keyword evidence="1" id="KW-0732">Signal</keyword>
<dbReference type="RefSeq" id="WP_340233283.1">
    <property type="nucleotide sequence ID" value="NZ_JBBEWC010000001.1"/>
</dbReference>
<evidence type="ECO:0000313" key="2">
    <source>
        <dbReference type="EMBL" id="MFD2523455.1"/>
    </source>
</evidence>